<protein>
    <submittedName>
        <fullName evidence="1">Uncharacterized protein</fullName>
    </submittedName>
</protein>
<dbReference type="AlphaFoldDB" id="K0K4L5"/>
<dbReference type="Proteomes" id="UP000006281">
    <property type="component" value="Chromosome"/>
</dbReference>
<reference evidence="1 2" key="1">
    <citation type="journal article" date="2012" name="BMC Genomics">
        <title>Complete genome sequence of Saccharothrix espanaensis DSM 44229T and comparison to the other completely sequenced Pseudonocardiaceae.</title>
        <authorList>
            <person name="Strobel T."/>
            <person name="Al-Dilaimi A."/>
            <person name="Blom J."/>
            <person name="Gessner A."/>
            <person name="Kalinowski J."/>
            <person name="Luzhetska M."/>
            <person name="Puhler A."/>
            <person name="Szczepanowski R."/>
            <person name="Bechthold A."/>
            <person name="Ruckert C."/>
        </authorList>
    </citation>
    <scope>NUCLEOTIDE SEQUENCE [LARGE SCALE GENOMIC DNA]</scope>
    <source>
        <strain evidence="2">ATCC 51144 / DSM 44229 / JCM 9112 / NBRC 15066 / NRRL 15764</strain>
    </source>
</reference>
<keyword evidence="2" id="KW-1185">Reference proteome</keyword>
<dbReference type="HOGENOM" id="CLU_3257455_0_0_11"/>
<evidence type="ECO:0000313" key="2">
    <source>
        <dbReference type="Proteomes" id="UP000006281"/>
    </source>
</evidence>
<evidence type="ECO:0000313" key="1">
    <source>
        <dbReference type="EMBL" id="CCH35200.1"/>
    </source>
</evidence>
<dbReference type="KEGG" id="sesp:BN6_79820"/>
<dbReference type="STRING" id="1179773.BN6_79820"/>
<dbReference type="EMBL" id="HE804045">
    <property type="protein sequence ID" value="CCH35200.1"/>
    <property type="molecule type" value="Genomic_DNA"/>
</dbReference>
<sequence>MLNHIRSIGPAKVPVGQDTVSVARDRLAELRLQDRAPDVGSH</sequence>
<proteinExistence type="predicted"/>
<accession>K0K4L5</accession>
<name>K0K4L5_SACES</name>
<organism evidence="1 2">
    <name type="scientific">Saccharothrix espanaensis (strain ATCC 51144 / DSM 44229 / JCM 9112 / NBRC 15066 / NRRL 15764)</name>
    <dbReference type="NCBI Taxonomy" id="1179773"/>
    <lineage>
        <taxon>Bacteria</taxon>
        <taxon>Bacillati</taxon>
        <taxon>Actinomycetota</taxon>
        <taxon>Actinomycetes</taxon>
        <taxon>Pseudonocardiales</taxon>
        <taxon>Pseudonocardiaceae</taxon>
        <taxon>Saccharothrix</taxon>
    </lineage>
</organism>
<gene>
    <name evidence="1" type="ordered locus">BN6_79820</name>
</gene>